<organism evidence="2 3">
    <name type="scientific">Mycobacterium gordonae</name>
    <dbReference type="NCBI Taxonomy" id="1778"/>
    <lineage>
        <taxon>Bacteria</taxon>
        <taxon>Bacillati</taxon>
        <taxon>Actinomycetota</taxon>
        <taxon>Actinomycetes</taxon>
        <taxon>Mycobacteriales</taxon>
        <taxon>Mycobacteriaceae</taxon>
        <taxon>Mycobacterium</taxon>
    </lineage>
</organism>
<dbReference type="CDD" id="cd22343">
    <property type="entry name" value="PDDEXK_lambda_exonuclease-like"/>
    <property type="match status" value="1"/>
</dbReference>
<dbReference type="PANTHER" id="PTHR46609:SF6">
    <property type="entry name" value="EXONUCLEASE, PHAGE-TYPE_RECB, C-TERMINAL DOMAIN-CONTAINING PROTEIN-RELATED"/>
    <property type="match status" value="1"/>
</dbReference>
<evidence type="ECO:0000313" key="3">
    <source>
        <dbReference type="Proteomes" id="UP000051677"/>
    </source>
</evidence>
<reference evidence="2 3" key="1">
    <citation type="submission" date="2015-10" db="EMBL/GenBank/DDBJ databases">
        <title>Mycobacterium gordonae draft genome assembly.</title>
        <authorList>
            <person name="Ustinova V."/>
            <person name="Smirnova T."/>
            <person name="Blagodatskikh K."/>
            <person name="Varlamov D."/>
            <person name="Larionova E."/>
            <person name="Chernousova L."/>
        </authorList>
    </citation>
    <scope>NUCLEOTIDE SEQUENCE [LARGE SCALE GENOMIC DNA]</scope>
    <source>
        <strain evidence="2 3">CTRI 14-8773</strain>
    </source>
</reference>
<proteinExistence type="predicted"/>
<dbReference type="SUPFAM" id="SSF52980">
    <property type="entry name" value="Restriction endonuclease-like"/>
    <property type="match status" value="1"/>
</dbReference>
<sequence length="224" mass="24996">MTLTVHESLIQGSQEWFDQRRGIVTASAVGKLVTPKTIQPADNPESRGMAMLLAAERITGWTDPTFTSDDMWRGIEDEPRARAKYAEHYAPVAEAGFMVEDRWGFRIGYSPDGLVGDDGLIEIKSRRSKVQLATILADQVPAENMAQLQCGLLVSGRKWIDYVSYCGGMPLYVTRVYPIEAWHEAILNAVSAFEEVVANMVRTYNASIEGLHMTDRPAELEIMI</sequence>
<dbReference type="InterPro" id="IPR051703">
    <property type="entry name" value="NF-kappa-B_Signaling_Reg"/>
</dbReference>
<dbReference type="RefSeq" id="WP_055581415.1">
    <property type="nucleotide sequence ID" value="NZ_LKTM01000372.1"/>
</dbReference>
<dbReference type="InterPro" id="IPR019080">
    <property type="entry name" value="YqaJ_viral_recombinase"/>
</dbReference>
<comment type="caution">
    <text evidence="2">The sequence shown here is derived from an EMBL/GenBank/DDBJ whole genome shotgun (WGS) entry which is preliminary data.</text>
</comment>
<name>A0A0Q2LGX4_MYCGO</name>
<gene>
    <name evidence="2" type="ORF">AO501_25120</name>
</gene>
<dbReference type="Proteomes" id="UP000051677">
    <property type="component" value="Unassembled WGS sequence"/>
</dbReference>
<dbReference type="AlphaFoldDB" id="A0A0Q2LGX4"/>
<dbReference type="EMBL" id="LKTM01000372">
    <property type="protein sequence ID" value="KQH75561.1"/>
    <property type="molecule type" value="Genomic_DNA"/>
</dbReference>
<dbReference type="PANTHER" id="PTHR46609">
    <property type="entry name" value="EXONUCLEASE, PHAGE-TYPE/RECB, C-TERMINAL DOMAIN-CONTAINING PROTEIN"/>
    <property type="match status" value="1"/>
</dbReference>
<dbReference type="Gene3D" id="3.90.320.10">
    <property type="match status" value="1"/>
</dbReference>
<evidence type="ECO:0000259" key="1">
    <source>
        <dbReference type="Pfam" id="PF09588"/>
    </source>
</evidence>
<protein>
    <recommendedName>
        <fullName evidence="1">YqaJ viral recombinase domain-containing protein</fullName>
    </recommendedName>
</protein>
<evidence type="ECO:0000313" key="2">
    <source>
        <dbReference type="EMBL" id="KQH75561.1"/>
    </source>
</evidence>
<dbReference type="OrthoDB" id="1245848at2"/>
<dbReference type="InterPro" id="IPR011604">
    <property type="entry name" value="PDDEXK-like_dom_sf"/>
</dbReference>
<dbReference type="InterPro" id="IPR011335">
    <property type="entry name" value="Restrct_endonuc-II-like"/>
</dbReference>
<accession>A0A0Q2LGX4</accession>
<feature type="domain" description="YqaJ viral recombinase" evidence="1">
    <location>
        <begin position="15"/>
        <end position="157"/>
    </location>
</feature>
<dbReference type="Pfam" id="PF09588">
    <property type="entry name" value="YqaJ"/>
    <property type="match status" value="1"/>
</dbReference>